<evidence type="ECO:0000256" key="9">
    <source>
        <dbReference type="HAMAP-Rule" id="MF_00096"/>
    </source>
</evidence>
<dbReference type="InterPro" id="IPR036678">
    <property type="entry name" value="MutS_con_dom_sf"/>
</dbReference>
<dbReference type="InterPro" id="IPR000432">
    <property type="entry name" value="DNA_mismatch_repair_MutS_C"/>
</dbReference>
<sequence>MHHFLNKILERESEMPQKTKHTPMMQQYFSIKEKYPDCLLFYRLGDFYELFYDDAIEAARLLEITLTSRNKNAEDPIPMCGVPHHAAKEYIKTLIELGKKVAICEQLEDPKLTKGMVKRDVVQVLTPGTYTEYQAQNQNHYLVSILPLVGKRYALSYVDVSTGELKVTQLENLEEVRSECSSLLCREVVLVDSDVTEELRHLFTSMQILISTIEKDEINAEDCTDLVSELEDEASVRCVQNLLSYLKLTQKRSFSHLQKAQAYQSEFYLSMNYETKRNLELTMTIRSNQKHGSLFWFLDETQTAMGGRLLKQWLEKPLVLEGAIQKRHALVETLNQHYFERTDFIETLKRVYDLERIVGKVSFGTANARDLLQLKQTLSQVPIFKSIVDSLDSEAWSALGENLFDIPELYDLIDRAIDEDAPLTISDGNIIRSGYNATLDTYRDTMKHGKEWIASLQQQEREQTGISSLKISFNKVFGYYIEVTKSNLSKLDSSRYERKQTLANAERFITPELKEKETLILEAEEKSSALEYQLFVEVREQVKHYTAELQQLAKTVATIDVLQAFSVVSERYHLVKPTISMKNRRLWIEDGRHPVVEKVMGQSTYVPNSISMSPDEHILLITGPNMSGKSTYMRQLALCVILAQIGCFVPAKSATIPVFTKIFTRIGAADDLISGQSTFMVEMMETNHALRNADETSLLLFDEIGRGTATYDGMALAEAIITYIHEHLSAKVLFSTHYHELTRLSEKYADLRNVHVGAVEENGEVVFLHKVLEGPADKSYGIHVAKLAGLPTELLKNASTILNHLEAKGAANENSTFVEQVSLFEEEAETMPEWVRELKGLNLMSMTPMDAMNILYKWQQIEKGE</sequence>
<dbReference type="SUPFAM" id="SSF53150">
    <property type="entry name" value="DNA repair protein MutS, domain II"/>
    <property type="match status" value="1"/>
</dbReference>
<accession>C8NE42</accession>
<name>C8NE42_9LACT</name>
<dbReference type="Gene3D" id="3.30.420.110">
    <property type="entry name" value="MutS, connector domain"/>
    <property type="match status" value="1"/>
</dbReference>
<keyword evidence="3 9" id="KW-0547">Nucleotide-binding</keyword>
<evidence type="ECO:0000256" key="7">
    <source>
        <dbReference type="ARBA" id="ARBA00023204"/>
    </source>
</evidence>
<dbReference type="GO" id="GO:0003684">
    <property type="term" value="F:damaged DNA binding"/>
    <property type="evidence" value="ECO:0007669"/>
    <property type="project" value="UniProtKB-UniRule"/>
</dbReference>
<dbReference type="Gene3D" id="1.10.1420.10">
    <property type="match status" value="2"/>
</dbReference>
<dbReference type="GO" id="GO:0140664">
    <property type="term" value="F:ATP-dependent DNA damage sensor activity"/>
    <property type="evidence" value="ECO:0007669"/>
    <property type="project" value="InterPro"/>
</dbReference>
<dbReference type="SUPFAM" id="SSF55271">
    <property type="entry name" value="DNA repair protein MutS, domain I"/>
    <property type="match status" value="1"/>
</dbReference>
<dbReference type="GO" id="GO:0030983">
    <property type="term" value="F:mismatched DNA binding"/>
    <property type="evidence" value="ECO:0007669"/>
    <property type="project" value="InterPro"/>
</dbReference>
<evidence type="ECO:0000256" key="1">
    <source>
        <dbReference type="ARBA" id="ARBA00006271"/>
    </source>
</evidence>
<reference evidence="13 14" key="1">
    <citation type="submission" date="2009-08" db="EMBL/GenBank/DDBJ databases">
        <authorList>
            <person name="Muzny D."/>
            <person name="Qin X."/>
            <person name="Deng J."/>
            <person name="Jiang H."/>
            <person name="Liu Y."/>
            <person name="Qu J."/>
            <person name="Song X.-Z."/>
            <person name="Zhang L."/>
            <person name="Thornton R."/>
            <person name="Coyle M."/>
            <person name="Francisco L."/>
            <person name="Jackson L."/>
            <person name="Javaid M."/>
            <person name="Korchina V."/>
            <person name="Kovar C."/>
            <person name="Mata R."/>
            <person name="Mathew T."/>
            <person name="Ngo R."/>
            <person name="Nguyen L."/>
            <person name="Nguyen N."/>
            <person name="Okwuonu G."/>
            <person name="Ongeri F."/>
            <person name="Pham C."/>
            <person name="Simmons D."/>
            <person name="Wilczek-Boney K."/>
            <person name="Hale W."/>
            <person name="Jakkamsetti A."/>
            <person name="Pham P."/>
            <person name="Ruth R."/>
            <person name="San Lucas F."/>
            <person name="Warren J."/>
            <person name="Zhang J."/>
            <person name="Zhao Z."/>
            <person name="Zhou C."/>
            <person name="Zhu D."/>
            <person name="Lee S."/>
            <person name="Bess C."/>
            <person name="Blankenburg K."/>
            <person name="Forbes L."/>
            <person name="Fu Q."/>
            <person name="Gubbala S."/>
            <person name="Hirani K."/>
            <person name="Jayaseelan J.C."/>
            <person name="Lara F."/>
            <person name="Munidasa M."/>
            <person name="Palculict T."/>
            <person name="Patil S."/>
            <person name="Pu L.-L."/>
            <person name="Saada N."/>
            <person name="Tang L."/>
            <person name="Weissenberger G."/>
            <person name="Zhu Y."/>
            <person name="Hemphill L."/>
            <person name="Shang Y."/>
            <person name="Youmans B."/>
            <person name="Ayvaz T."/>
            <person name="Ross M."/>
            <person name="Santibanez J."/>
            <person name="Aqrawi P."/>
            <person name="Gross S."/>
            <person name="Joshi V."/>
            <person name="Fowler G."/>
            <person name="Nazareth L."/>
            <person name="Reid J."/>
            <person name="Worley K."/>
            <person name="Petrosino J."/>
            <person name="Highlander S."/>
            <person name="Gibbs R."/>
        </authorList>
    </citation>
    <scope>NUCLEOTIDE SEQUENCE [LARGE SCALE GENOMIC DNA]</scope>
    <source>
        <strain evidence="13 14">ATCC 49175</strain>
    </source>
</reference>
<evidence type="ECO:0000256" key="8">
    <source>
        <dbReference type="ARBA" id="ARBA00024647"/>
    </source>
</evidence>
<dbReference type="SUPFAM" id="SSF48334">
    <property type="entry name" value="DNA repair protein MutS, domain III"/>
    <property type="match status" value="1"/>
</dbReference>
<dbReference type="Pfam" id="PF00488">
    <property type="entry name" value="MutS_V"/>
    <property type="match status" value="1"/>
</dbReference>
<dbReference type="Proteomes" id="UP000005926">
    <property type="component" value="Unassembled WGS sequence"/>
</dbReference>
<keyword evidence="7 9" id="KW-0234">DNA repair</keyword>
<dbReference type="eggNOG" id="COG0249">
    <property type="taxonomic scope" value="Bacteria"/>
</dbReference>
<proteinExistence type="inferred from homology"/>
<dbReference type="CDD" id="cd03284">
    <property type="entry name" value="ABC_MutS1"/>
    <property type="match status" value="1"/>
</dbReference>
<dbReference type="InterPro" id="IPR045076">
    <property type="entry name" value="MutS"/>
</dbReference>
<dbReference type="FunFam" id="3.40.50.300:FF:000870">
    <property type="entry name" value="MutS protein homolog 4"/>
    <property type="match status" value="1"/>
</dbReference>
<dbReference type="HOGENOM" id="CLU_002472_4_0_9"/>
<dbReference type="EMBL" id="ACKZ01000008">
    <property type="protein sequence ID" value="EEW37943.1"/>
    <property type="molecule type" value="Genomic_DNA"/>
</dbReference>
<dbReference type="GO" id="GO:0005829">
    <property type="term" value="C:cytosol"/>
    <property type="evidence" value="ECO:0007669"/>
    <property type="project" value="TreeGrafter"/>
</dbReference>
<organism evidence="13 14">
    <name type="scientific">Granulicatella adiacens ATCC 49175</name>
    <dbReference type="NCBI Taxonomy" id="638301"/>
    <lineage>
        <taxon>Bacteria</taxon>
        <taxon>Bacillati</taxon>
        <taxon>Bacillota</taxon>
        <taxon>Bacilli</taxon>
        <taxon>Lactobacillales</taxon>
        <taxon>Carnobacteriaceae</taxon>
        <taxon>Granulicatella</taxon>
    </lineage>
</organism>
<evidence type="ECO:0000256" key="5">
    <source>
        <dbReference type="ARBA" id="ARBA00022840"/>
    </source>
</evidence>
<dbReference type="PANTHER" id="PTHR11361">
    <property type="entry name" value="DNA MISMATCH REPAIR PROTEIN MUTS FAMILY MEMBER"/>
    <property type="match status" value="1"/>
</dbReference>
<dbReference type="SMART" id="SM00533">
    <property type="entry name" value="MUTSd"/>
    <property type="match status" value="1"/>
</dbReference>
<dbReference type="InterPro" id="IPR036187">
    <property type="entry name" value="DNA_mismatch_repair_MutS_sf"/>
</dbReference>
<dbReference type="NCBIfam" id="TIGR01070">
    <property type="entry name" value="mutS1"/>
    <property type="match status" value="1"/>
</dbReference>
<dbReference type="InterPro" id="IPR007696">
    <property type="entry name" value="DNA_mismatch_repair_MutS_core"/>
</dbReference>
<dbReference type="InterPro" id="IPR027417">
    <property type="entry name" value="P-loop_NTPase"/>
</dbReference>
<dbReference type="InterPro" id="IPR007861">
    <property type="entry name" value="DNA_mismatch_repair_MutS_clamp"/>
</dbReference>
<dbReference type="Pfam" id="PF05192">
    <property type="entry name" value="MutS_III"/>
    <property type="match status" value="1"/>
</dbReference>
<dbReference type="PROSITE" id="PS00486">
    <property type="entry name" value="DNA_MISMATCH_REPAIR_2"/>
    <property type="match status" value="1"/>
</dbReference>
<evidence type="ECO:0000256" key="10">
    <source>
        <dbReference type="RuleBase" id="RU003756"/>
    </source>
</evidence>
<dbReference type="SMART" id="SM00534">
    <property type="entry name" value="MUTSac"/>
    <property type="match status" value="1"/>
</dbReference>
<comment type="function">
    <text evidence="8 9">This protein is involved in the repair of mismatches in DNA. It is possible that it carries out the mismatch recognition step. This protein has a weak ATPase activity.</text>
</comment>
<feature type="domain" description="DNA mismatch repair proteins mutS family" evidence="12">
    <location>
        <begin position="697"/>
        <end position="713"/>
    </location>
</feature>
<evidence type="ECO:0000256" key="4">
    <source>
        <dbReference type="ARBA" id="ARBA00022763"/>
    </source>
</evidence>
<gene>
    <name evidence="9 13" type="primary">mutS</name>
    <name evidence="13" type="ORF">HMPREF0444_0187</name>
</gene>
<evidence type="ECO:0000256" key="6">
    <source>
        <dbReference type="ARBA" id="ARBA00023125"/>
    </source>
</evidence>
<dbReference type="STRING" id="638301.HMPREF0444_0187"/>
<dbReference type="Pfam" id="PF01624">
    <property type="entry name" value="MutS_I"/>
    <property type="match status" value="1"/>
</dbReference>
<dbReference type="InterPro" id="IPR017261">
    <property type="entry name" value="DNA_mismatch_repair_MutS/MSH"/>
</dbReference>
<comment type="caution">
    <text evidence="13">The sequence shown here is derived from an EMBL/GenBank/DDBJ whole genome shotgun (WGS) entry which is preliminary data.</text>
</comment>
<evidence type="ECO:0000313" key="13">
    <source>
        <dbReference type="EMBL" id="EEW37943.1"/>
    </source>
</evidence>
<dbReference type="FunFam" id="3.40.1170.10:FF:000001">
    <property type="entry name" value="DNA mismatch repair protein MutS"/>
    <property type="match status" value="1"/>
</dbReference>
<keyword evidence="11" id="KW-0175">Coiled coil</keyword>
<keyword evidence="4 9" id="KW-0227">DNA damage</keyword>
<dbReference type="SUPFAM" id="SSF52540">
    <property type="entry name" value="P-loop containing nucleoside triphosphate hydrolases"/>
    <property type="match status" value="1"/>
</dbReference>
<dbReference type="GO" id="GO:0006298">
    <property type="term" value="P:mismatch repair"/>
    <property type="evidence" value="ECO:0007669"/>
    <property type="project" value="UniProtKB-UniRule"/>
</dbReference>
<feature type="coiled-coil region" evidence="11">
    <location>
        <begin position="513"/>
        <end position="555"/>
    </location>
</feature>
<feature type="binding site" evidence="9">
    <location>
        <begin position="623"/>
        <end position="630"/>
    </location>
    <ligand>
        <name>ATP</name>
        <dbReference type="ChEBI" id="CHEBI:30616"/>
    </ligand>
</feature>
<evidence type="ECO:0000313" key="14">
    <source>
        <dbReference type="Proteomes" id="UP000005926"/>
    </source>
</evidence>
<dbReference type="Pfam" id="PF05190">
    <property type="entry name" value="MutS_IV"/>
    <property type="match status" value="1"/>
</dbReference>
<evidence type="ECO:0000259" key="12">
    <source>
        <dbReference type="PROSITE" id="PS00486"/>
    </source>
</evidence>
<dbReference type="InterPro" id="IPR007860">
    <property type="entry name" value="DNA_mmatch_repair_MutS_con_dom"/>
</dbReference>
<dbReference type="InterPro" id="IPR007695">
    <property type="entry name" value="DNA_mismatch_repair_MutS-lik_N"/>
</dbReference>
<dbReference type="PIRSF" id="PIRSF037677">
    <property type="entry name" value="DNA_mis_repair_Msh6"/>
    <property type="match status" value="1"/>
</dbReference>
<dbReference type="InterPro" id="IPR005748">
    <property type="entry name" value="DNA_mismatch_repair_MutS"/>
</dbReference>
<dbReference type="Gene3D" id="3.40.50.300">
    <property type="entry name" value="P-loop containing nucleotide triphosphate hydrolases"/>
    <property type="match status" value="1"/>
</dbReference>
<evidence type="ECO:0000256" key="11">
    <source>
        <dbReference type="SAM" id="Coils"/>
    </source>
</evidence>
<evidence type="ECO:0000256" key="2">
    <source>
        <dbReference type="ARBA" id="ARBA00021982"/>
    </source>
</evidence>
<dbReference type="GO" id="GO:0005524">
    <property type="term" value="F:ATP binding"/>
    <property type="evidence" value="ECO:0007669"/>
    <property type="project" value="UniProtKB-UniRule"/>
</dbReference>
<dbReference type="NCBIfam" id="NF003810">
    <property type="entry name" value="PRK05399.1"/>
    <property type="match status" value="1"/>
</dbReference>
<dbReference type="HAMAP" id="MF_00096">
    <property type="entry name" value="MutS"/>
    <property type="match status" value="1"/>
</dbReference>
<dbReference type="InterPro" id="IPR016151">
    <property type="entry name" value="DNA_mismatch_repair_MutS_N"/>
</dbReference>
<evidence type="ECO:0000256" key="3">
    <source>
        <dbReference type="ARBA" id="ARBA00022741"/>
    </source>
</evidence>
<dbReference type="PANTHER" id="PTHR11361:SF34">
    <property type="entry name" value="DNA MISMATCH REPAIR PROTEIN MSH1, MITOCHONDRIAL"/>
    <property type="match status" value="1"/>
</dbReference>
<dbReference type="FunFam" id="1.10.1420.10:FF:000007">
    <property type="entry name" value="DNA mismatch repair protein MutS"/>
    <property type="match status" value="1"/>
</dbReference>
<dbReference type="AlphaFoldDB" id="C8NE42"/>
<keyword evidence="14" id="KW-1185">Reference proteome</keyword>
<protein>
    <recommendedName>
        <fullName evidence="2 9">DNA mismatch repair protein MutS</fullName>
    </recommendedName>
</protein>
<dbReference type="Pfam" id="PF05188">
    <property type="entry name" value="MutS_II"/>
    <property type="match status" value="1"/>
</dbReference>
<keyword evidence="6 9" id="KW-0238">DNA-binding</keyword>
<dbReference type="Gene3D" id="3.40.1170.10">
    <property type="entry name" value="DNA repair protein MutS, domain I"/>
    <property type="match status" value="1"/>
</dbReference>
<keyword evidence="5 9" id="KW-0067">ATP-binding</keyword>
<comment type="similarity">
    <text evidence="1 9 10">Belongs to the DNA mismatch repair MutS family.</text>
</comment>